<gene>
    <name evidence="2" type="ORF">BD626DRAFT_218776</name>
</gene>
<dbReference type="AlphaFoldDB" id="A0A550CKV2"/>
<dbReference type="OrthoDB" id="3058629at2759"/>
<keyword evidence="3" id="KW-1185">Reference proteome</keyword>
<feature type="region of interest" description="Disordered" evidence="1">
    <location>
        <begin position="151"/>
        <end position="174"/>
    </location>
</feature>
<dbReference type="Proteomes" id="UP000320762">
    <property type="component" value="Unassembled WGS sequence"/>
</dbReference>
<comment type="caution">
    <text evidence="2">The sequence shown here is derived from an EMBL/GenBank/DDBJ whole genome shotgun (WGS) entry which is preliminary data.</text>
</comment>
<sequence>MPKSIWDDGRAPISLDNEETNDDPKLAWYNSPLAGGMHWQTRGGESKYEGKRFNELPENFLHWVKDTYAVSHNRPDYAEAIDRFFEGLKEILPGSYDRFQVPFVNEGNRISGVTIGACAKSWLEWTQRARYCNMYPIFKVRCRDPERLHNTNKQRRVNTTRDRHVQGEREGWGS</sequence>
<organism evidence="2 3">
    <name type="scientific">Schizophyllum amplum</name>
    <dbReference type="NCBI Taxonomy" id="97359"/>
    <lineage>
        <taxon>Eukaryota</taxon>
        <taxon>Fungi</taxon>
        <taxon>Dikarya</taxon>
        <taxon>Basidiomycota</taxon>
        <taxon>Agaricomycotina</taxon>
        <taxon>Agaricomycetes</taxon>
        <taxon>Agaricomycetidae</taxon>
        <taxon>Agaricales</taxon>
        <taxon>Schizophyllaceae</taxon>
        <taxon>Schizophyllum</taxon>
    </lineage>
</organism>
<protein>
    <submittedName>
        <fullName evidence="2">Uncharacterized protein</fullName>
    </submittedName>
</protein>
<dbReference type="EMBL" id="VDMD01000005">
    <property type="protein sequence ID" value="TRM65436.1"/>
    <property type="molecule type" value="Genomic_DNA"/>
</dbReference>
<evidence type="ECO:0000313" key="3">
    <source>
        <dbReference type="Proteomes" id="UP000320762"/>
    </source>
</evidence>
<evidence type="ECO:0000256" key="1">
    <source>
        <dbReference type="SAM" id="MobiDB-lite"/>
    </source>
</evidence>
<feature type="region of interest" description="Disordered" evidence="1">
    <location>
        <begin position="1"/>
        <end position="21"/>
    </location>
</feature>
<feature type="compositionally biased region" description="Basic and acidic residues" evidence="1">
    <location>
        <begin position="1"/>
        <end position="10"/>
    </location>
</feature>
<feature type="compositionally biased region" description="Basic and acidic residues" evidence="1">
    <location>
        <begin position="159"/>
        <end position="174"/>
    </location>
</feature>
<accession>A0A550CKV2</accession>
<name>A0A550CKV2_9AGAR</name>
<proteinExistence type="predicted"/>
<evidence type="ECO:0000313" key="2">
    <source>
        <dbReference type="EMBL" id="TRM65436.1"/>
    </source>
</evidence>
<reference evidence="2 3" key="1">
    <citation type="journal article" date="2019" name="New Phytol.">
        <title>Comparative genomics reveals unique wood-decay strategies and fruiting body development in the Schizophyllaceae.</title>
        <authorList>
            <person name="Almasi E."/>
            <person name="Sahu N."/>
            <person name="Krizsan K."/>
            <person name="Balint B."/>
            <person name="Kovacs G.M."/>
            <person name="Kiss B."/>
            <person name="Cseklye J."/>
            <person name="Drula E."/>
            <person name="Henrissat B."/>
            <person name="Nagy I."/>
            <person name="Chovatia M."/>
            <person name="Adam C."/>
            <person name="LaButti K."/>
            <person name="Lipzen A."/>
            <person name="Riley R."/>
            <person name="Grigoriev I.V."/>
            <person name="Nagy L.G."/>
        </authorList>
    </citation>
    <scope>NUCLEOTIDE SEQUENCE [LARGE SCALE GENOMIC DNA]</scope>
    <source>
        <strain evidence="2 3">NL-1724</strain>
    </source>
</reference>